<feature type="region of interest" description="Disordered" evidence="1">
    <location>
        <begin position="221"/>
        <end position="283"/>
    </location>
</feature>
<dbReference type="OMA" id="NTSWERR"/>
<sequence>MHHSGPKSNELGVLPAMDQFSGLVSLPEIIFDFSHPSSSGHQRGPPSNRSWERRCLRKHRKRNDDNEYVAKRRKLVEEGAALSESSSPADICSGWTLASSCPSLSVPAASPPPPHQEGVFPQNPPAPGRLEAEGSCMEVDAAQRRLREIEDRITLEDDDDDEDLDVEPFPRRPVLVMSESLRQGLQRGMSDILPHKVAQSVNHSCMELVLWRPPDDALSRRLKDSLQRQQRKNQTASRQPPPPCPSPGPPSAPPVVRPAPAAPYRPAYSFPEADPSGEEDMEL</sequence>
<feature type="compositionally biased region" description="Acidic residues" evidence="1">
    <location>
        <begin position="156"/>
        <end position="166"/>
    </location>
</feature>
<proteinExistence type="predicted"/>
<dbReference type="Proteomes" id="UP000694546">
    <property type="component" value="Chromosome 6"/>
</dbReference>
<gene>
    <name evidence="2" type="primary">ccdc117</name>
</gene>
<dbReference type="InterPro" id="IPR031630">
    <property type="entry name" value="CCDC117"/>
</dbReference>
<accession>A0A8C4ZEC0</accession>
<dbReference type="Pfam" id="PF15810">
    <property type="entry name" value="CCDC117"/>
    <property type="match status" value="1"/>
</dbReference>
<dbReference type="AlphaFoldDB" id="A0A8C4ZEC0"/>
<feature type="region of interest" description="Disordered" evidence="1">
    <location>
        <begin position="150"/>
        <end position="170"/>
    </location>
</feature>
<keyword evidence="3" id="KW-1185">Reference proteome</keyword>
<reference evidence="2" key="1">
    <citation type="submission" date="2025-08" db="UniProtKB">
        <authorList>
            <consortium name="Ensembl"/>
        </authorList>
    </citation>
    <scope>IDENTIFICATION</scope>
</reference>
<feature type="region of interest" description="Disordered" evidence="1">
    <location>
        <begin position="34"/>
        <end position="64"/>
    </location>
</feature>
<dbReference type="Ensembl" id="ENSGMOT00000013450.2">
    <property type="protein sequence ID" value="ENSGMOP00000013101.2"/>
    <property type="gene ID" value="ENSGMOG00000012237.2"/>
</dbReference>
<organism evidence="2 3">
    <name type="scientific">Gadus morhua</name>
    <name type="common">Atlantic cod</name>
    <dbReference type="NCBI Taxonomy" id="8049"/>
    <lineage>
        <taxon>Eukaryota</taxon>
        <taxon>Metazoa</taxon>
        <taxon>Chordata</taxon>
        <taxon>Craniata</taxon>
        <taxon>Vertebrata</taxon>
        <taxon>Euteleostomi</taxon>
        <taxon>Actinopterygii</taxon>
        <taxon>Neopterygii</taxon>
        <taxon>Teleostei</taxon>
        <taxon>Neoteleostei</taxon>
        <taxon>Acanthomorphata</taxon>
        <taxon>Zeiogadaria</taxon>
        <taxon>Gadariae</taxon>
        <taxon>Gadiformes</taxon>
        <taxon>Gadoidei</taxon>
        <taxon>Gadidae</taxon>
        <taxon>Gadus</taxon>
    </lineage>
</organism>
<evidence type="ECO:0000313" key="3">
    <source>
        <dbReference type="Proteomes" id="UP000694546"/>
    </source>
</evidence>
<dbReference type="RefSeq" id="XP_030214338.1">
    <property type="nucleotide sequence ID" value="XM_030358478.1"/>
</dbReference>
<evidence type="ECO:0008006" key="4">
    <source>
        <dbReference type="Google" id="ProtNLM"/>
    </source>
</evidence>
<feature type="compositionally biased region" description="Polar residues" evidence="1">
    <location>
        <begin position="35"/>
        <end position="49"/>
    </location>
</feature>
<protein>
    <recommendedName>
        <fullName evidence="4">Coiled-coil domain-containing protein 117</fullName>
    </recommendedName>
</protein>
<evidence type="ECO:0000256" key="1">
    <source>
        <dbReference type="SAM" id="MobiDB-lite"/>
    </source>
</evidence>
<reference evidence="2" key="2">
    <citation type="submission" date="2025-09" db="UniProtKB">
        <authorList>
            <consortium name="Ensembl"/>
        </authorList>
    </citation>
    <scope>IDENTIFICATION</scope>
</reference>
<name>A0A8C4ZEC0_GADMO</name>
<evidence type="ECO:0000313" key="2">
    <source>
        <dbReference type="Ensembl" id="ENSGMOP00000013101.2"/>
    </source>
</evidence>
<dbReference type="PANTHER" id="PTHR36128">
    <property type="entry name" value="COILED-COIL DOMAIN-CONTAINING PROTEIN 117"/>
    <property type="match status" value="1"/>
</dbReference>
<feature type="compositionally biased region" description="Pro residues" evidence="1">
    <location>
        <begin position="239"/>
        <end position="263"/>
    </location>
</feature>
<dbReference type="GeneID" id="115545381"/>
<dbReference type="RefSeq" id="XP_030214339.1">
    <property type="nucleotide sequence ID" value="XM_030358479.1"/>
</dbReference>
<dbReference type="GeneTree" id="ENSGT00390000005772"/>
<dbReference type="PANTHER" id="PTHR36128:SF1">
    <property type="entry name" value="COILED-COIL DOMAIN-CONTAINING PROTEIN 117"/>
    <property type="match status" value="1"/>
</dbReference>